<name>A0AAP3DKP9_BRELA</name>
<feature type="compositionally biased region" description="Basic and acidic residues" evidence="1">
    <location>
        <begin position="54"/>
        <end position="90"/>
    </location>
</feature>
<evidence type="ECO:0000313" key="3">
    <source>
        <dbReference type="Proteomes" id="UP001077662"/>
    </source>
</evidence>
<feature type="region of interest" description="Disordered" evidence="1">
    <location>
        <begin position="54"/>
        <end position="104"/>
    </location>
</feature>
<sequence length="104" mass="11664">MRIFSKKSFQFDHPAGQEPAVVVQSQSFTDVPNWVPKSLMFKLARQNEDVTVVENKKDEKTAETGGKPKKDADKKAEAKVLKEAEDKALEEVEAEATEEDGQQK</sequence>
<comment type="caution">
    <text evidence="2">The sequence shown here is derived from an EMBL/GenBank/DDBJ whole genome shotgun (WGS) entry which is preliminary data.</text>
</comment>
<dbReference type="EMBL" id="JAPTNE010000024">
    <property type="protein sequence ID" value="MCZ0808795.1"/>
    <property type="molecule type" value="Genomic_DNA"/>
</dbReference>
<dbReference type="AlphaFoldDB" id="A0AAP3DKP9"/>
<protein>
    <submittedName>
        <fullName evidence="2">Uncharacterized protein</fullName>
    </submittedName>
</protein>
<evidence type="ECO:0000256" key="1">
    <source>
        <dbReference type="SAM" id="MobiDB-lite"/>
    </source>
</evidence>
<reference evidence="2" key="1">
    <citation type="submission" date="2022-09" db="EMBL/GenBank/DDBJ databases">
        <title>Genome analysis and characterization of larvicidal activity of Brevibacillus strains.</title>
        <authorList>
            <person name="Patrusheva E.V."/>
            <person name="Izotova A.O."/>
            <person name="Toshchakov S.V."/>
            <person name="Sineoky S.P."/>
        </authorList>
    </citation>
    <scope>NUCLEOTIDE SEQUENCE</scope>
    <source>
        <strain evidence="2">VKPM_B-13247</strain>
    </source>
</reference>
<dbReference type="RefSeq" id="WP_258434240.1">
    <property type="nucleotide sequence ID" value="NZ_JANSGW010000024.1"/>
</dbReference>
<gene>
    <name evidence="2" type="ORF">O0554_18060</name>
</gene>
<organism evidence="2 3">
    <name type="scientific">Brevibacillus laterosporus</name>
    <name type="common">Bacillus laterosporus</name>
    <dbReference type="NCBI Taxonomy" id="1465"/>
    <lineage>
        <taxon>Bacteria</taxon>
        <taxon>Bacillati</taxon>
        <taxon>Bacillota</taxon>
        <taxon>Bacilli</taxon>
        <taxon>Bacillales</taxon>
        <taxon>Paenibacillaceae</taxon>
        <taxon>Brevibacillus</taxon>
    </lineage>
</organism>
<accession>A0AAP3DKP9</accession>
<proteinExistence type="predicted"/>
<dbReference type="Proteomes" id="UP001077662">
    <property type="component" value="Unassembled WGS sequence"/>
</dbReference>
<feature type="compositionally biased region" description="Acidic residues" evidence="1">
    <location>
        <begin position="91"/>
        <end position="104"/>
    </location>
</feature>
<evidence type="ECO:0000313" key="2">
    <source>
        <dbReference type="EMBL" id="MCZ0808795.1"/>
    </source>
</evidence>